<keyword evidence="2" id="KW-1185">Reference proteome</keyword>
<reference evidence="1" key="1">
    <citation type="journal article" date="2015" name="PeerJ">
        <title>First genomic representation of candidate bacterial phylum KSB3 points to enhanced environmental sensing as a trigger of wastewater bulking.</title>
        <authorList>
            <person name="Sekiguchi Y."/>
            <person name="Ohashi A."/>
            <person name="Parks D.H."/>
            <person name="Yamauchi T."/>
            <person name="Tyson G.W."/>
            <person name="Hugenholtz P."/>
        </authorList>
    </citation>
    <scope>NUCLEOTIDE SEQUENCE [LARGE SCALE GENOMIC DNA]</scope>
</reference>
<dbReference type="Pfam" id="PF11848">
    <property type="entry name" value="DUF3368"/>
    <property type="match status" value="1"/>
</dbReference>
<organism evidence="1">
    <name type="scientific">Candidatus Moduliflexus flocculans</name>
    <dbReference type="NCBI Taxonomy" id="1499966"/>
    <lineage>
        <taxon>Bacteria</taxon>
        <taxon>Candidatus Moduliflexota</taxon>
        <taxon>Candidatus Moduliflexia</taxon>
        <taxon>Candidatus Moduliflexales</taxon>
        <taxon>Candidatus Moduliflexaceae</taxon>
    </lineage>
</organism>
<evidence type="ECO:0008006" key="3">
    <source>
        <dbReference type="Google" id="ProtNLM"/>
    </source>
</evidence>
<evidence type="ECO:0000313" key="1">
    <source>
        <dbReference type="EMBL" id="GAK53332.1"/>
    </source>
</evidence>
<evidence type="ECO:0000313" key="2">
    <source>
        <dbReference type="Proteomes" id="UP000030700"/>
    </source>
</evidence>
<dbReference type="PANTHER" id="PTHR39550">
    <property type="entry name" value="SLL0658 PROTEIN"/>
    <property type="match status" value="1"/>
</dbReference>
<proteinExistence type="predicted"/>
<name>A0A0S6W4J2_9BACT</name>
<dbReference type="STRING" id="1499966.U14_04597"/>
<gene>
    <name evidence="1" type="ORF">U14_04597</name>
</gene>
<sequence>MIVIADSSCLIGLSKIGRLDVLRQLFGNVLIPPAVFDEVVIKGRGRPGASEVRQAEWILTTPVNNRLAVEMSHLYLGIGESEAIALAAEHHADFLLRDDWKARQVALALQLPVIGTVAILQKAYEKGIINDIRAEIDALRQAGFRYDLTI</sequence>
<protein>
    <recommendedName>
        <fullName evidence="3">DUF3368 domain-containing protein</fullName>
    </recommendedName>
</protein>
<dbReference type="InterPro" id="IPR021799">
    <property type="entry name" value="PIN-like_prokaryotic"/>
</dbReference>
<dbReference type="Proteomes" id="UP000030700">
    <property type="component" value="Unassembled WGS sequence"/>
</dbReference>
<accession>A0A0S6W4J2</accession>
<dbReference type="HOGENOM" id="CLU_115769_0_1_0"/>
<dbReference type="PANTHER" id="PTHR39550:SF1">
    <property type="entry name" value="SLL0658 PROTEIN"/>
    <property type="match status" value="1"/>
</dbReference>
<dbReference type="AlphaFoldDB" id="A0A0S6W4J2"/>
<dbReference type="EMBL" id="DF820459">
    <property type="protein sequence ID" value="GAK53332.1"/>
    <property type="molecule type" value="Genomic_DNA"/>
</dbReference>